<dbReference type="Pfam" id="PF04892">
    <property type="entry name" value="VanZ"/>
    <property type="match status" value="1"/>
</dbReference>
<keyword evidence="4" id="KW-1185">Reference proteome</keyword>
<protein>
    <recommendedName>
        <fullName evidence="2">VanZ-like domain-containing protein</fullName>
    </recommendedName>
</protein>
<dbReference type="PANTHER" id="PTHR36834">
    <property type="entry name" value="MEMBRANE PROTEIN-RELATED"/>
    <property type="match status" value="1"/>
</dbReference>
<accession>A0ABP9PK81</accession>
<feature type="transmembrane region" description="Helical" evidence="1">
    <location>
        <begin position="12"/>
        <end position="29"/>
    </location>
</feature>
<feature type="transmembrane region" description="Helical" evidence="1">
    <location>
        <begin position="62"/>
        <end position="81"/>
    </location>
</feature>
<gene>
    <name evidence="3" type="ORF">GCM10023340_20030</name>
</gene>
<keyword evidence="1" id="KW-0472">Membrane</keyword>
<evidence type="ECO:0000259" key="2">
    <source>
        <dbReference type="Pfam" id="PF04892"/>
    </source>
</evidence>
<keyword evidence="1" id="KW-1133">Transmembrane helix</keyword>
<evidence type="ECO:0000256" key="1">
    <source>
        <dbReference type="SAM" id="Phobius"/>
    </source>
</evidence>
<organism evidence="3 4">
    <name type="scientific">Nocardioides marinquilinus</name>
    <dbReference type="NCBI Taxonomy" id="1210400"/>
    <lineage>
        <taxon>Bacteria</taxon>
        <taxon>Bacillati</taxon>
        <taxon>Actinomycetota</taxon>
        <taxon>Actinomycetes</taxon>
        <taxon>Propionibacteriales</taxon>
        <taxon>Nocardioidaceae</taxon>
        <taxon>Nocardioides</taxon>
    </lineage>
</organism>
<keyword evidence="1" id="KW-0812">Transmembrane</keyword>
<dbReference type="InterPro" id="IPR053150">
    <property type="entry name" value="Teicoplanin_resist-assoc"/>
</dbReference>
<comment type="caution">
    <text evidence="3">The sequence shown here is derived from an EMBL/GenBank/DDBJ whole genome shotgun (WGS) entry which is preliminary data.</text>
</comment>
<dbReference type="PANTHER" id="PTHR36834:SF1">
    <property type="entry name" value="INTEGRAL MEMBRANE PROTEIN"/>
    <property type="match status" value="1"/>
</dbReference>
<dbReference type="Proteomes" id="UP001500221">
    <property type="component" value="Unassembled WGS sequence"/>
</dbReference>
<feature type="transmembrane region" description="Helical" evidence="1">
    <location>
        <begin position="118"/>
        <end position="141"/>
    </location>
</feature>
<dbReference type="RefSeq" id="WP_345457746.1">
    <property type="nucleotide sequence ID" value="NZ_BAABKG010000002.1"/>
</dbReference>
<feature type="transmembrane region" description="Helical" evidence="1">
    <location>
        <begin position="88"/>
        <end position="106"/>
    </location>
</feature>
<evidence type="ECO:0000313" key="3">
    <source>
        <dbReference type="EMBL" id="GAA5147501.1"/>
    </source>
</evidence>
<reference evidence="4" key="1">
    <citation type="journal article" date="2019" name="Int. J. Syst. Evol. Microbiol.">
        <title>The Global Catalogue of Microorganisms (GCM) 10K type strain sequencing project: providing services to taxonomists for standard genome sequencing and annotation.</title>
        <authorList>
            <consortium name="The Broad Institute Genomics Platform"/>
            <consortium name="The Broad Institute Genome Sequencing Center for Infectious Disease"/>
            <person name="Wu L."/>
            <person name="Ma J."/>
        </authorList>
    </citation>
    <scope>NUCLEOTIDE SEQUENCE [LARGE SCALE GENOMIC DNA]</scope>
    <source>
        <strain evidence="4">JCM 18459</strain>
    </source>
</reference>
<feature type="domain" description="VanZ-like" evidence="2">
    <location>
        <begin position="19"/>
        <end position="131"/>
    </location>
</feature>
<dbReference type="EMBL" id="BAABKG010000002">
    <property type="protein sequence ID" value="GAA5147501.1"/>
    <property type="molecule type" value="Genomic_DNA"/>
</dbReference>
<evidence type="ECO:0000313" key="4">
    <source>
        <dbReference type="Proteomes" id="UP001500221"/>
    </source>
</evidence>
<name>A0ABP9PK81_9ACTN</name>
<proteinExistence type="predicted"/>
<sequence>MPTPLPETAHRVVSAVWGVYLLAVAWLVWNPVPSAPTTSVFWLSDLAGSLGLTVLTPDRAEVLLNVVMLVPLSLVGGLLFPRLRVADWTTIGFVTSLLIEVVQRLLLPTRTGSSRDVVANTLGALLGALLLGAALRGWAAWQHARHERHRRPA</sequence>
<dbReference type="InterPro" id="IPR006976">
    <property type="entry name" value="VanZ-like"/>
</dbReference>